<organism evidence="2 3">
    <name type="scientific">Sporolactobacillus kofuensis</name>
    <dbReference type="NCBI Taxonomy" id="269672"/>
    <lineage>
        <taxon>Bacteria</taxon>
        <taxon>Bacillati</taxon>
        <taxon>Bacillota</taxon>
        <taxon>Bacilli</taxon>
        <taxon>Bacillales</taxon>
        <taxon>Sporolactobacillaceae</taxon>
        <taxon>Sporolactobacillus</taxon>
    </lineage>
</organism>
<evidence type="ECO:0000256" key="1">
    <source>
        <dbReference type="SAM" id="Phobius"/>
    </source>
</evidence>
<name>A0ABW1WDK7_9BACL</name>
<dbReference type="EMBL" id="JBHSTQ010000003">
    <property type="protein sequence ID" value="MFC6385751.1"/>
    <property type="molecule type" value="Genomic_DNA"/>
</dbReference>
<keyword evidence="1" id="KW-1133">Transmembrane helix</keyword>
<evidence type="ECO:0000313" key="3">
    <source>
        <dbReference type="Proteomes" id="UP001596267"/>
    </source>
</evidence>
<keyword evidence="3" id="KW-1185">Reference proteome</keyword>
<evidence type="ECO:0000313" key="2">
    <source>
        <dbReference type="EMBL" id="MFC6385751.1"/>
    </source>
</evidence>
<keyword evidence="1" id="KW-0812">Transmembrane</keyword>
<gene>
    <name evidence="2" type="ORF">ACFP7A_03975</name>
</gene>
<evidence type="ECO:0008006" key="4">
    <source>
        <dbReference type="Google" id="ProtNLM"/>
    </source>
</evidence>
<proteinExistence type="predicted"/>
<feature type="transmembrane region" description="Helical" evidence="1">
    <location>
        <begin position="16"/>
        <end position="40"/>
    </location>
</feature>
<dbReference type="RefSeq" id="WP_253052707.1">
    <property type="nucleotide sequence ID" value="NZ_JAMXWN010000002.1"/>
</dbReference>
<comment type="caution">
    <text evidence="2">The sequence shown here is derived from an EMBL/GenBank/DDBJ whole genome shotgun (WGS) entry which is preliminary data.</text>
</comment>
<protein>
    <recommendedName>
        <fullName evidence="4">ABC transporter permease</fullName>
    </recommendedName>
</protein>
<reference evidence="3" key="1">
    <citation type="journal article" date="2019" name="Int. J. Syst. Evol. Microbiol.">
        <title>The Global Catalogue of Microorganisms (GCM) 10K type strain sequencing project: providing services to taxonomists for standard genome sequencing and annotation.</title>
        <authorList>
            <consortium name="The Broad Institute Genomics Platform"/>
            <consortium name="The Broad Institute Genome Sequencing Center for Infectious Disease"/>
            <person name="Wu L."/>
            <person name="Ma J."/>
        </authorList>
    </citation>
    <scope>NUCLEOTIDE SEQUENCE [LARGE SCALE GENOMIC DNA]</scope>
    <source>
        <strain evidence="3">CCUG 42001</strain>
    </source>
</reference>
<accession>A0ABW1WDK7</accession>
<sequence>MQGFGYSYAFQTDPTAIMIIGFLLTVCIYLLMAIGLAIYVPELFPTQFADAR</sequence>
<keyword evidence="1" id="KW-0472">Membrane</keyword>
<dbReference type="Proteomes" id="UP001596267">
    <property type="component" value="Unassembled WGS sequence"/>
</dbReference>